<keyword evidence="2" id="KW-0472">Membrane</keyword>
<evidence type="ECO:0000313" key="5">
    <source>
        <dbReference type="Proteomes" id="UP000636479"/>
    </source>
</evidence>
<accession>A0A8H6SEH6</accession>
<dbReference type="RefSeq" id="XP_037217221.1">
    <property type="nucleotide sequence ID" value="XM_037365809.1"/>
</dbReference>
<dbReference type="GeneID" id="59348325"/>
<dbReference type="PANTHER" id="PTHR40465">
    <property type="entry name" value="CHROMOSOME 1, WHOLE GENOME SHOTGUN SEQUENCE"/>
    <property type="match status" value="1"/>
</dbReference>
<dbReference type="Pfam" id="PF20152">
    <property type="entry name" value="DUF6534"/>
    <property type="match status" value="1"/>
</dbReference>
<feature type="transmembrane region" description="Helical" evidence="2">
    <location>
        <begin position="94"/>
        <end position="120"/>
    </location>
</feature>
<dbReference type="Proteomes" id="UP000636479">
    <property type="component" value="Unassembled WGS sequence"/>
</dbReference>
<proteinExistence type="predicted"/>
<dbReference type="AlphaFoldDB" id="A0A8H6SEH6"/>
<keyword evidence="5" id="KW-1185">Reference proteome</keyword>
<feature type="transmembrane region" description="Helical" evidence="2">
    <location>
        <begin position="66"/>
        <end position="87"/>
    </location>
</feature>
<dbReference type="EMBL" id="JACAZF010000008">
    <property type="protein sequence ID" value="KAF7296862.1"/>
    <property type="molecule type" value="Genomic_DNA"/>
</dbReference>
<sequence length="313" mass="33965">MPVLGQVIVYFRSFPNDEWHIKTLVLSAFLVDTAAALGNYAAVYLYTVTHAGDLLYLSTQNWTFPLLIFSTGLVAAQVQTFLVVRYYRFSKNIVITLFFFLTILAAIGACFATGITVARFPSYVDRSKARTFATAWIVAQAVTDVFIAAALLWQFRQIKSNFKETQSLLNRLALQTIQTGTASAAVALAALIAYLCNNESNVPLGIAYCLGRVYVLTMLSNLNVRRLLSTASGSRSSGTGAGPGGERDDVSGIHVHRSAVVKIDRERDGAGHSMHTLRSTSDQTLRKVPIEGDGDSGGAPDAKAPAKDAWFAR</sequence>
<feature type="domain" description="DUF6534" evidence="3">
    <location>
        <begin position="141"/>
        <end position="226"/>
    </location>
</feature>
<keyword evidence="2" id="KW-1133">Transmembrane helix</keyword>
<feature type="region of interest" description="Disordered" evidence="1">
    <location>
        <begin position="264"/>
        <end position="313"/>
    </location>
</feature>
<evidence type="ECO:0000259" key="3">
    <source>
        <dbReference type="Pfam" id="PF20152"/>
    </source>
</evidence>
<feature type="region of interest" description="Disordered" evidence="1">
    <location>
        <begin position="231"/>
        <end position="251"/>
    </location>
</feature>
<feature type="compositionally biased region" description="Low complexity" evidence="1">
    <location>
        <begin position="298"/>
        <end position="313"/>
    </location>
</feature>
<evidence type="ECO:0000256" key="1">
    <source>
        <dbReference type="SAM" id="MobiDB-lite"/>
    </source>
</evidence>
<name>A0A8H6SEH6_9AGAR</name>
<feature type="transmembrane region" description="Helical" evidence="2">
    <location>
        <begin position="21"/>
        <end position="46"/>
    </location>
</feature>
<dbReference type="PANTHER" id="PTHR40465:SF1">
    <property type="entry name" value="DUF6534 DOMAIN-CONTAINING PROTEIN"/>
    <property type="match status" value="1"/>
</dbReference>
<feature type="transmembrane region" description="Helical" evidence="2">
    <location>
        <begin position="132"/>
        <end position="152"/>
    </location>
</feature>
<reference evidence="4" key="1">
    <citation type="submission" date="2020-05" db="EMBL/GenBank/DDBJ databases">
        <title>Mycena genomes resolve the evolution of fungal bioluminescence.</title>
        <authorList>
            <person name="Tsai I.J."/>
        </authorList>
    </citation>
    <scope>NUCLEOTIDE SEQUENCE</scope>
    <source>
        <strain evidence="4">171206Taipei</strain>
    </source>
</reference>
<keyword evidence="2" id="KW-0812">Transmembrane</keyword>
<dbReference type="OrthoDB" id="3203775at2759"/>
<evidence type="ECO:0000256" key="2">
    <source>
        <dbReference type="SAM" id="Phobius"/>
    </source>
</evidence>
<gene>
    <name evidence="4" type="ORF">MIND_00917500</name>
</gene>
<dbReference type="InterPro" id="IPR045339">
    <property type="entry name" value="DUF6534"/>
</dbReference>
<protein>
    <recommendedName>
        <fullName evidence="3">DUF6534 domain-containing protein</fullName>
    </recommendedName>
</protein>
<evidence type="ECO:0000313" key="4">
    <source>
        <dbReference type="EMBL" id="KAF7296862.1"/>
    </source>
</evidence>
<organism evidence="4 5">
    <name type="scientific">Mycena indigotica</name>
    <dbReference type="NCBI Taxonomy" id="2126181"/>
    <lineage>
        <taxon>Eukaryota</taxon>
        <taxon>Fungi</taxon>
        <taxon>Dikarya</taxon>
        <taxon>Basidiomycota</taxon>
        <taxon>Agaricomycotina</taxon>
        <taxon>Agaricomycetes</taxon>
        <taxon>Agaricomycetidae</taxon>
        <taxon>Agaricales</taxon>
        <taxon>Marasmiineae</taxon>
        <taxon>Mycenaceae</taxon>
        <taxon>Mycena</taxon>
    </lineage>
</organism>
<comment type="caution">
    <text evidence="4">The sequence shown here is derived from an EMBL/GenBank/DDBJ whole genome shotgun (WGS) entry which is preliminary data.</text>
</comment>